<accession>A0AAW0P694</accession>
<dbReference type="AlphaFoldDB" id="A0AAW0P694"/>
<feature type="compositionally biased region" description="Polar residues" evidence="1">
    <location>
        <begin position="54"/>
        <end position="73"/>
    </location>
</feature>
<feature type="compositionally biased region" description="Basic and acidic residues" evidence="1">
    <location>
        <begin position="8"/>
        <end position="17"/>
    </location>
</feature>
<name>A0AAW0P694_9GOBI</name>
<feature type="region of interest" description="Disordered" evidence="1">
    <location>
        <begin position="1"/>
        <end position="109"/>
    </location>
</feature>
<comment type="caution">
    <text evidence="2">The sequence shown here is derived from an EMBL/GenBank/DDBJ whole genome shotgun (WGS) entry which is preliminary data.</text>
</comment>
<organism evidence="2 3">
    <name type="scientific">Mugilogobius chulae</name>
    <name type="common">yellowstripe goby</name>
    <dbReference type="NCBI Taxonomy" id="88201"/>
    <lineage>
        <taxon>Eukaryota</taxon>
        <taxon>Metazoa</taxon>
        <taxon>Chordata</taxon>
        <taxon>Craniata</taxon>
        <taxon>Vertebrata</taxon>
        <taxon>Euteleostomi</taxon>
        <taxon>Actinopterygii</taxon>
        <taxon>Neopterygii</taxon>
        <taxon>Teleostei</taxon>
        <taxon>Neoteleostei</taxon>
        <taxon>Acanthomorphata</taxon>
        <taxon>Gobiaria</taxon>
        <taxon>Gobiiformes</taxon>
        <taxon>Gobioidei</taxon>
        <taxon>Gobiidae</taxon>
        <taxon>Gobionellinae</taxon>
        <taxon>Mugilogobius</taxon>
    </lineage>
</organism>
<proteinExistence type="predicted"/>
<evidence type="ECO:0000313" key="3">
    <source>
        <dbReference type="Proteomes" id="UP001460270"/>
    </source>
</evidence>
<keyword evidence="3" id="KW-1185">Reference proteome</keyword>
<sequence length="109" mass="12236">MTQFRPSTRQDRSDTKLTSRQARFQSKCVHTRRHLKASGHRPLLFGESGCGRSGSLNLTLNKSVVSGESQKSTRGGGARRGARAGEEPEEKPEEEPEEEGRSQRRRERS</sequence>
<dbReference type="Proteomes" id="UP001460270">
    <property type="component" value="Unassembled WGS sequence"/>
</dbReference>
<dbReference type="EMBL" id="JBBPFD010000007">
    <property type="protein sequence ID" value="KAK7918735.1"/>
    <property type="molecule type" value="Genomic_DNA"/>
</dbReference>
<feature type="compositionally biased region" description="Acidic residues" evidence="1">
    <location>
        <begin position="87"/>
        <end position="98"/>
    </location>
</feature>
<gene>
    <name evidence="2" type="ORF">WMY93_010019</name>
</gene>
<evidence type="ECO:0000256" key="1">
    <source>
        <dbReference type="SAM" id="MobiDB-lite"/>
    </source>
</evidence>
<evidence type="ECO:0000313" key="2">
    <source>
        <dbReference type="EMBL" id="KAK7918735.1"/>
    </source>
</evidence>
<reference evidence="3" key="1">
    <citation type="submission" date="2024-04" db="EMBL/GenBank/DDBJ databases">
        <title>Salinicola lusitanus LLJ914,a marine bacterium isolated from the Okinawa Trough.</title>
        <authorList>
            <person name="Li J."/>
        </authorList>
    </citation>
    <scope>NUCLEOTIDE SEQUENCE [LARGE SCALE GENOMIC DNA]</scope>
</reference>
<feature type="compositionally biased region" description="Basic residues" evidence="1">
    <location>
        <begin position="29"/>
        <end position="39"/>
    </location>
</feature>
<protein>
    <submittedName>
        <fullName evidence="2">Uncharacterized protein</fullName>
    </submittedName>
</protein>